<dbReference type="InterPro" id="IPR005467">
    <property type="entry name" value="His_kinase_dom"/>
</dbReference>
<name>A0A521B4L8_9BACT</name>
<dbReference type="Pfam" id="PF02518">
    <property type="entry name" value="HATPase_c"/>
    <property type="match status" value="1"/>
</dbReference>
<sequence>MSGGDMSAEKETVKSVYFKGFHGYVIEGDEKYLYEAYGESRKILEEGITELTMIGLHHEVLAQIFESEHISPSEEIFEKSADYCKEWMAPFEVKLQSYRALVDELNQKNEQLEKEIESRKEIQRELSDSKAYFQSLIENAQDIITVVDYKGVIQFASPSTEHILGYPHQKLIGKNAFQFIHHEDVNKVKHVFYDIRSNGEMARTVVFRFRHNNGEWRYLESIAKNIPSSREGSIIVINSRDITNRRKRMQNLKEHRAKLTEAQQIAKVGSWEWSLHEENRSHMEWSDEMYRIYGMVPGKDKCSYDIFVNHIYPSDRRRVKAVLDAALRNKSTFSIEHRIVRSDNEVRTLLGRGQVLTDENEKITKMIGTVQDITEQKEKEVRLRQYSEQLRKLSERAERTREEERIRIARTIHDELGQMLTVLKMDVSMMSGKVTKKLPEDLTDYYEEQSEKISERIDTIIKSVQRITTELRPEVLDDLGLIEALQWQGREFAKRTGLDIQFKTNINKTDFLREDIATTLYRIFQEAMHNVIRHADATSVKIELQKIQDNLLLMVDDDGVGINRDQMEARSAYGIIGMRERARFLGGDVYIEGKENEGTRVTVRIPMEKE</sequence>
<dbReference type="CDD" id="cd16917">
    <property type="entry name" value="HATPase_UhpB-NarQ-NarX-like"/>
    <property type="match status" value="1"/>
</dbReference>
<dbReference type="InterPro" id="IPR035965">
    <property type="entry name" value="PAS-like_dom_sf"/>
</dbReference>
<dbReference type="EMBL" id="FXTH01000002">
    <property type="protein sequence ID" value="SMO42037.1"/>
    <property type="molecule type" value="Genomic_DNA"/>
</dbReference>
<dbReference type="GO" id="GO:0016020">
    <property type="term" value="C:membrane"/>
    <property type="evidence" value="ECO:0007669"/>
    <property type="project" value="InterPro"/>
</dbReference>
<dbReference type="GO" id="GO:0000155">
    <property type="term" value="F:phosphorelay sensor kinase activity"/>
    <property type="evidence" value="ECO:0007669"/>
    <property type="project" value="InterPro"/>
</dbReference>
<dbReference type="InterPro" id="IPR017944">
    <property type="entry name" value="KaiA/RbsU_helical_domain_sf"/>
</dbReference>
<evidence type="ECO:0000313" key="9">
    <source>
        <dbReference type="Proteomes" id="UP000317593"/>
    </source>
</evidence>
<evidence type="ECO:0000256" key="2">
    <source>
        <dbReference type="ARBA" id="ARBA00022777"/>
    </source>
</evidence>
<dbReference type="InterPro" id="IPR000700">
    <property type="entry name" value="PAS-assoc_C"/>
</dbReference>
<reference evidence="8 9" key="1">
    <citation type="submission" date="2017-05" db="EMBL/GenBank/DDBJ databases">
        <authorList>
            <person name="Varghese N."/>
            <person name="Submissions S."/>
        </authorList>
    </citation>
    <scope>NUCLEOTIDE SEQUENCE [LARGE SCALE GENOMIC DNA]</scope>
    <source>
        <strain evidence="8 9">DSM 21194</strain>
    </source>
</reference>
<evidence type="ECO:0000313" key="8">
    <source>
        <dbReference type="EMBL" id="SMO42037.1"/>
    </source>
</evidence>
<dbReference type="Gene3D" id="1.10.1240.30">
    <property type="entry name" value="KaiA/RbsU domain"/>
    <property type="match status" value="1"/>
</dbReference>
<dbReference type="PANTHER" id="PTHR24421:SF59">
    <property type="entry name" value="OXYGEN SENSOR HISTIDINE KINASE NREB"/>
    <property type="match status" value="1"/>
</dbReference>
<feature type="coiled-coil region" evidence="4">
    <location>
        <begin position="95"/>
        <end position="129"/>
    </location>
</feature>
<proteinExistence type="predicted"/>
<keyword evidence="1" id="KW-0808">Transferase</keyword>
<dbReference type="CDD" id="cd00130">
    <property type="entry name" value="PAS"/>
    <property type="match status" value="1"/>
</dbReference>
<accession>A0A521B4L8</accession>
<dbReference type="Gene3D" id="3.30.565.10">
    <property type="entry name" value="Histidine kinase-like ATPase, C-terminal domain"/>
    <property type="match status" value="1"/>
</dbReference>
<feature type="coiled-coil region" evidence="4">
    <location>
        <begin position="376"/>
        <end position="407"/>
    </location>
</feature>
<gene>
    <name evidence="8" type="ORF">SAMN06265218_102186</name>
</gene>
<feature type="domain" description="PAS" evidence="6">
    <location>
        <begin position="129"/>
        <end position="199"/>
    </location>
</feature>
<dbReference type="Gene3D" id="1.20.5.1930">
    <property type="match status" value="1"/>
</dbReference>
<evidence type="ECO:0000256" key="1">
    <source>
        <dbReference type="ARBA" id="ARBA00022679"/>
    </source>
</evidence>
<keyword evidence="9" id="KW-1185">Reference proteome</keyword>
<dbReference type="Pfam" id="PF08447">
    <property type="entry name" value="PAS_3"/>
    <property type="match status" value="2"/>
</dbReference>
<dbReference type="InterPro" id="IPR003594">
    <property type="entry name" value="HATPase_dom"/>
</dbReference>
<evidence type="ECO:0000259" key="5">
    <source>
        <dbReference type="PROSITE" id="PS50109"/>
    </source>
</evidence>
<dbReference type="PANTHER" id="PTHR24421">
    <property type="entry name" value="NITRATE/NITRITE SENSOR PROTEIN NARX-RELATED"/>
    <property type="match status" value="1"/>
</dbReference>
<dbReference type="InterPro" id="IPR001610">
    <property type="entry name" value="PAC"/>
</dbReference>
<dbReference type="SMART" id="SM00086">
    <property type="entry name" value="PAC"/>
    <property type="match status" value="2"/>
</dbReference>
<dbReference type="Gene3D" id="3.30.450.20">
    <property type="entry name" value="PAS domain"/>
    <property type="match status" value="2"/>
</dbReference>
<dbReference type="SUPFAM" id="SSF55874">
    <property type="entry name" value="ATPase domain of HSP90 chaperone/DNA topoisomerase II/histidine kinase"/>
    <property type="match status" value="1"/>
</dbReference>
<dbReference type="Gene3D" id="2.10.70.100">
    <property type="match status" value="1"/>
</dbReference>
<keyword evidence="2" id="KW-0418">Kinase</keyword>
<dbReference type="GO" id="GO:0046983">
    <property type="term" value="F:protein dimerization activity"/>
    <property type="evidence" value="ECO:0007669"/>
    <property type="project" value="InterPro"/>
</dbReference>
<dbReference type="PROSITE" id="PS50113">
    <property type="entry name" value="PAC"/>
    <property type="match status" value="1"/>
</dbReference>
<dbReference type="SMART" id="SM00091">
    <property type="entry name" value="PAS"/>
    <property type="match status" value="1"/>
</dbReference>
<evidence type="ECO:0000256" key="4">
    <source>
        <dbReference type="SAM" id="Coils"/>
    </source>
</evidence>
<dbReference type="InterPro" id="IPR013655">
    <property type="entry name" value="PAS_fold_3"/>
</dbReference>
<dbReference type="SUPFAM" id="SSF55785">
    <property type="entry name" value="PYP-like sensor domain (PAS domain)"/>
    <property type="match status" value="2"/>
</dbReference>
<dbReference type="SMART" id="SM00387">
    <property type="entry name" value="HATPase_c"/>
    <property type="match status" value="1"/>
</dbReference>
<dbReference type="InterPro" id="IPR011712">
    <property type="entry name" value="Sig_transdc_His_kin_sub3_dim/P"/>
</dbReference>
<dbReference type="AlphaFoldDB" id="A0A521B4L8"/>
<evidence type="ECO:0000259" key="7">
    <source>
        <dbReference type="PROSITE" id="PS50113"/>
    </source>
</evidence>
<dbReference type="Proteomes" id="UP000317593">
    <property type="component" value="Unassembled WGS sequence"/>
</dbReference>
<dbReference type="InterPro" id="IPR036890">
    <property type="entry name" value="HATPase_C_sf"/>
</dbReference>
<protein>
    <submittedName>
        <fullName evidence="8">PAS domain S-box-containing protein</fullName>
    </submittedName>
</protein>
<keyword evidence="4" id="KW-0175">Coiled coil</keyword>
<feature type="domain" description="Histidine kinase" evidence="5">
    <location>
        <begin position="411"/>
        <end position="609"/>
    </location>
</feature>
<dbReference type="InterPro" id="IPR050482">
    <property type="entry name" value="Sensor_HK_TwoCompSys"/>
</dbReference>
<organism evidence="8 9">
    <name type="scientific">Fodinibius sediminis</name>
    <dbReference type="NCBI Taxonomy" id="1214077"/>
    <lineage>
        <taxon>Bacteria</taxon>
        <taxon>Pseudomonadati</taxon>
        <taxon>Balneolota</taxon>
        <taxon>Balneolia</taxon>
        <taxon>Balneolales</taxon>
        <taxon>Balneolaceae</taxon>
        <taxon>Fodinibius</taxon>
    </lineage>
</organism>
<evidence type="ECO:0000256" key="3">
    <source>
        <dbReference type="ARBA" id="ARBA00023012"/>
    </source>
</evidence>
<keyword evidence="3" id="KW-0902">Two-component regulatory system</keyword>
<dbReference type="PROSITE" id="PS50109">
    <property type="entry name" value="HIS_KIN"/>
    <property type="match status" value="1"/>
</dbReference>
<dbReference type="Pfam" id="PF07730">
    <property type="entry name" value="HisKA_3"/>
    <property type="match status" value="1"/>
</dbReference>
<dbReference type="InterPro" id="IPR000014">
    <property type="entry name" value="PAS"/>
</dbReference>
<feature type="domain" description="PAC" evidence="7">
    <location>
        <begin position="333"/>
        <end position="385"/>
    </location>
</feature>
<dbReference type="PROSITE" id="PS50112">
    <property type="entry name" value="PAS"/>
    <property type="match status" value="1"/>
</dbReference>
<dbReference type="NCBIfam" id="TIGR00229">
    <property type="entry name" value="sensory_box"/>
    <property type="match status" value="1"/>
</dbReference>
<evidence type="ECO:0000259" key="6">
    <source>
        <dbReference type="PROSITE" id="PS50112"/>
    </source>
</evidence>